<reference evidence="2 3" key="1">
    <citation type="journal article" date="2013" name="Genome Announc.">
        <title>Draft Genome Sequence of the Cellulolytic, Mesophilic, Anaerobic Bacterium Clostridium termitidis Strain CT1112 (DSM 5398).</title>
        <authorList>
            <person name="Lal S."/>
            <person name="Ramachandran U."/>
            <person name="Zhang X."/>
            <person name="Munir R."/>
            <person name="Sparling R."/>
            <person name="Levin D.B."/>
        </authorList>
    </citation>
    <scope>NUCLEOTIDE SEQUENCE [LARGE SCALE GENOMIC DNA]</scope>
    <source>
        <strain evidence="2 3">CT1112</strain>
    </source>
</reference>
<accession>S0FP89</accession>
<keyword evidence="1" id="KW-1133">Transmembrane helix</keyword>
<evidence type="ECO:0000313" key="2">
    <source>
        <dbReference type="EMBL" id="EMS74050.1"/>
    </source>
</evidence>
<keyword evidence="1" id="KW-0472">Membrane</keyword>
<feature type="transmembrane region" description="Helical" evidence="1">
    <location>
        <begin position="34"/>
        <end position="51"/>
    </location>
</feature>
<keyword evidence="1" id="KW-0812">Transmembrane</keyword>
<proteinExistence type="predicted"/>
<gene>
    <name evidence="2" type="ORF">CTER_5149</name>
</gene>
<dbReference type="RefSeq" id="WP_004623102.1">
    <property type="nucleotide sequence ID" value="NZ_AORV01000008.1"/>
</dbReference>
<evidence type="ECO:0000313" key="3">
    <source>
        <dbReference type="Proteomes" id="UP000014155"/>
    </source>
</evidence>
<evidence type="ECO:0000256" key="1">
    <source>
        <dbReference type="SAM" id="Phobius"/>
    </source>
</evidence>
<protein>
    <submittedName>
        <fullName evidence="2">Uncharacterized protein</fullName>
    </submittedName>
</protein>
<dbReference type="EMBL" id="AORV01000008">
    <property type="protein sequence ID" value="EMS74050.1"/>
    <property type="molecule type" value="Genomic_DNA"/>
</dbReference>
<dbReference type="AlphaFoldDB" id="S0FP89"/>
<sequence length="58" mass="6349">MNKKIMRSGSIFFTIILLGFAALKYSAGSTRTSIFYFIAGIGFLIVFISYSRKGGASK</sequence>
<keyword evidence="3" id="KW-1185">Reference proteome</keyword>
<dbReference type="PATRIC" id="fig|1195236.3.peg.255"/>
<organism evidence="2 3">
    <name type="scientific">Ruminiclostridium cellobioparum subsp. termitidis CT1112</name>
    <dbReference type="NCBI Taxonomy" id="1195236"/>
    <lineage>
        <taxon>Bacteria</taxon>
        <taxon>Bacillati</taxon>
        <taxon>Bacillota</taxon>
        <taxon>Clostridia</taxon>
        <taxon>Eubacteriales</taxon>
        <taxon>Oscillospiraceae</taxon>
        <taxon>Ruminiclostridium</taxon>
    </lineage>
</organism>
<comment type="caution">
    <text evidence="2">The sequence shown here is derived from an EMBL/GenBank/DDBJ whole genome shotgun (WGS) entry which is preliminary data.</text>
</comment>
<name>S0FP89_RUMCE</name>
<dbReference type="STRING" id="1195236.CTER_5149"/>
<dbReference type="Proteomes" id="UP000014155">
    <property type="component" value="Unassembled WGS sequence"/>
</dbReference>